<evidence type="ECO:0000313" key="3">
    <source>
        <dbReference type="Proteomes" id="UP000770661"/>
    </source>
</evidence>
<organism evidence="2 3">
    <name type="scientific">Chionoecetes opilio</name>
    <name type="common">Atlantic snow crab</name>
    <name type="synonym">Cancer opilio</name>
    <dbReference type="NCBI Taxonomy" id="41210"/>
    <lineage>
        <taxon>Eukaryota</taxon>
        <taxon>Metazoa</taxon>
        <taxon>Ecdysozoa</taxon>
        <taxon>Arthropoda</taxon>
        <taxon>Crustacea</taxon>
        <taxon>Multicrustacea</taxon>
        <taxon>Malacostraca</taxon>
        <taxon>Eumalacostraca</taxon>
        <taxon>Eucarida</taxon>
        <taxon>Decapoda</taxon>
        <taxon>Pleocyemata</taxon>
        <taxon>Brachyura</taxon>
        <taxon>Eubrachyura</taxon>
        <taxon>Majoidea</taxon>
        <taxon>Majidae</taxon>
        <taxon>Chionoecetes</taxon>
    </lineage>
</organism>
<evidence type="ECO:0000256" key="1">
    <source>
        <dbReference type="SAM" id="MobiDB-lite"/>
    </source>
</evidence>
<feature type="region of interest" description="Disordered" evidence="1">
    <location>
        <begin position="1"/>
        <end position="50"/>
    </location>
</feature>
<comment type="caution">
    <text evidence="2">The sequence shown here is derived from an EMBL/GenBank/DDBJ whole genome shotgun (WGS) entry which is preliminary data.</text>
</comment>
<sequence length="154" mass="16926">MIPVRSLSGELSHEGFGKRFKSRCSGDEETQEKRTNTQYPPAPGKGDDRRNAAGLFPIFCFDEDTTGPFLRPVFWVPWCQGHPEYLIRDSPSQGPTPCRHLSPLPLPNFSHGEQLGAPNPEMMTGTGHMSFCGQFPSRACHPGTTSGVPTQTPL</sequence>
<dbReference type="Proteomes" id="UP000770661">
    <property type="component" value="Unassembled WGS sequence"/>
</dbReference>
<proteinExistence type="predicted"/>
<dbReference type="AlphaFoldDB" id="A0A8J5CJW9"/>
<evidence type="ECO:0000313" key="2">
    <source>
        <dbReference type="EMBL" id="KAG0712984.1"/>
    </source>
</evidence>
<dbReference type="EMBL" id="JACEEZ010021891">
    <property type="protein sequence ID" value="KAG0712984.1"/>
    <property type="molecule type" value="Genomic_DNA"/>
</dbReference>
<name>A0A8J5CJW9_CHIOP</name>
<gene>
    <name evidence="2" type="ORF">GWK47_017246</name>
</gene>
<reference evidence="2" key="1">
    <citation type="submission" date="2020-07" db="EMBL/GenBank/DDBJ databases">
        <title>The High-quality genome of the commercially important snow crab, Chionoecetes opilio.</title>
        <authorList>
            <person name="Jeong J.-H."/>
            <person name="Ryu S."/>
        </authorList>
    </citation>
    <scope>NUCLEOTIDE SEQUENCE</scope>
    <source>
        <strain evidence="2">MADBK_172401_WGS</strain>
        <tissue evidence="2">Digestive gland</tissue>
    </source>
</reference>
<keyword evidence="3" id="KW-1185">Reference proteome</keyword>
<protein>
    <submittedName>
        <fullName evidence="2">Uncharacterized protein</fullName>
    </submittedName>
</protein>
<accession>A0A8J5CJW9</accession>